<dbReference type="RefSeq" id="WP_377731978.1">
    <property type="nucleotide sequence ID" value="NZ_JBHSRI010000002.1"/>
</dbReference>
<keyword evidence="1" id="KW-0238">DNA-binding</keyword>
<dbReference type="Pfam" id="PF01381">
    <property type="entry name" value="HTH_3"/>
    <property type="match status" value="1"/>
</dbReference>
<keyword evidence="4" id="KW-1185">Reference proteome</keyword>
<sequence length="184" mass="20859">MDFPKEEVGKRIRHLRKSQGFTADDLAKKAGVSQSMISQIERGQVSPSLETLWKMSHCLKVPIFTFFEADDQQEVTVIRKNEQVEMKRIRPNTTYKVLSPSNGKQFCLFKLILDPGEISDNPLVFHTGEECGVVLTGTMQVEVDGIFYELDEGDSIYFNSNLPHRFVNTSSQPSIAIWAMTDPI</sequence>
<proteinExistence type="predicted"/>
<dbReference type="CDD" id="cd02209">
    <property type="entry name" value="cupin_XRE_C"/>
    <property type="match status" value="1"/>
</dbReference>
<protein>
    <submittedName>
        <fullName evidence="3">Helix-turn-helix domain-containing protein</fullName>
    </submittedName>
</protein>
<dbReference type="PROSITE" id="PS50943">
    <property type="entry name" value="HTH_CROC1"/>
    <property type="match status" value="1"/>
</dbReference>
<dbReference type="EMBL" id="JBHSRI010000002">
    <property type="protein sequence ID" value="MFC6037980.1"/>
    <property type="molecule type" value="Genomic_DNA"/>
</dbReference>
<reference evidence="4" key="1">
    <citation type="journal article" date="2019" name="Int. J. Syst. Evol. Microbiol.">
        <title>The Global Catalogue of Microorganisms (GCM) 10K type strain sequencing project: providing services to taxonomists for standard genome sequencing and annotation.</title>
        <authorList>
            <consortium name="The Broad Institute Genomics Platform"/>
            <consortium name="The Broad Institute Genome Sequencing Center for Infectious Disease"/>
            <person name="Wu L."/>
            <person name="Ma J."/>
        </authorList>
    </citation>
    <scope>NUCLEOTIDE SEQUENCE [LARGE SCALE GENOMIC DNA]</scope>
    <source>
        <strain evidence="4">CCUG 54527</strain>
    </source>
</reference>
<dbReference type="Pfam" id="PF07883">
    <property type="entry name" value="Cupin_2"/>
    <property type="match status" value="1"/>
</dbReference>
<dbReference type="SUPFAM" id="SSF47413">
    <property type="entry name" value="lambda repressor-like DNA-binding domains"/>
    <property type="match status" value="1"/>
</dbReference>
<dbReference type="PANTHER" id="PTHR46797">
    <property type="entry name" value="HTH-TYPE TRANSCRIPTIONAL REGULATOR"/>
    <property type="match status" value="1"/>
</dbReference>
<gene>
    <name evidence="3" type="ORF">ACFPYN_00805</name>
</gene>
<accession>A0ABW1L2P4</accession>
<evidence type="ECO:0000313" key="4">
    <source>
        <dbReference type="Proteomes" id="UP001596170"/>
    </source>
</evidence>
<dbReference type="SMART" id="SM00530">
    <property type="entry name" value="HTH_XRE"/>
    <property type="match status" value="1"/>
</dbReference>
<dbReference type="PANTHER" id="PTHR46797:SF2">
    <property type="entry name" value="TRANSCRIPTIONAL REGULATOR"/>
    <property type="match status" value="1"/>
</dbReference>
<dbReference type="CDD" id="cd00093">
    <property type="entry name" value="HTH_XRE"/>
    <property type="match status" value="1"/>
</dbReference>
<dbReference type="InterPro" id="IPR013096">
    <property type="entry name" value="Cupin_2"/>
</dbReference>
<dbReference type="Proteomes" id="UP001596170">
    <property type="component" value="Unassembled WGS sequence"/>
</dbReference>
<evidence type="ECO:0000256" key="1">
    <source>
        <dbReference type="ARBA" id="ARBA00023125"/>
    </source>
</evidence>
<dbReference type="InterPro" id="IPR011051">
    <property type="entry name" value="RmlC_Cupin_sf"/>
</dbReference>
<name>A0ABW1L2P4_9BACL</name>
<dbReference type="Gene3D" id="1.10.260.40">
    <property type="entry name" value="lambda repressor-like DNA-binding domains"/>
    <property type="match status" value="1"/>
</dbReference>
<evidence type="ECO:0000313" key="3">
    <source>
        <dbReference type="EMBL" id="MFC6037980.1"/>
    </source>
</evidence>
<dbReference type="Gene3D" id="2.60.120.10">
    <property type="entry name" value="Jelly Rolls"/>
    <property type="match status" value="1"/>
</dbReference>
<feature type="domain" description="HTH cro/C1-type" evidence="2">
    <location>
        <begin position="12"/>
        <end position="66"/>
    </location>
</feature>
<dbReference type="SUPFAM" id="SSF51182">
    <property type="entry name" value="RmlC-like cupins"/>
    <property type="match status" value="1"/>
</dbReference>
<dbReference type="InterPro" id="IPR001387">
    <property type="entry name" value="Cro/C1-type_HTH"/>
</dbReference>
<evidence type="ECO:0000259" key="2">
    <source>
        <dbReference type="PROSITE" id="PS50943"/>
    </source>
</evidence>
<dbReference type="InterPro" id="IPR010982">
    <property type="entry name" value="Lambda_DNA-bd_dom_sf"/>
</dbReference>
<comment type="caution">
    <text evidence="3">The sequence shown here is derived from an EMBL/GenBank/DDBJ whole genome shotgun (WGS) entry which is preliminary data.</text>
</comment>
<dbReference type="InterPro" id="IPR050807">
    <property type="entry name" value="TransReg_Diox_bact_type"/>
</dbReference>
<dbReference type="InterPro" id="IPR014710">
    <property type="entry name" value="RmlC-like_jellyroll"/>
</dbReference>
<organism evidence="3 4">
    <name type="scientific">Paenisporosarcina macmurdoensis</name>
    <dbReference type="NCBI Taxonomy" id="212659"/>
    <lineage>
        <taxon>Bacteria</taxon>
        <taxon>Bacillati</taxon>
        <taxon>Bacillota</taxon>
        <taxon>Bacilli</taxon>
        <taxon>Bacillales</taxon>
        <taxon>Caryophanaceae</taxon>
        <taxon>Paenisporosarcina</taxon>
    </lineage>
</organism>